<dbReference type="EMBL" id="QQAX01000006">
    <property type="protein sequence ID" value="RDI46088.1"/>
    <property type="molecule type" value="Genomic_DNA"/>
</dbReference>
<dbReference type="RefSeq" id="WP_114833985.1">
    <property type="nucleotide sequence ID" value="NZ_LR699114.1"/>
</dbReference>
<gene>
    <name evidence="1" type="ORF">C8D86_10696</name>
</gene>
<proteinExistence type="predicted"/>
<accession>A0A370GQU1</accession>
<keyword evidence="2" id="KW-1185">Reference proteome</keyword>
<evidence type="ECO:0000313" key="2">
    <source>
        <dbReference type="Proteomes" id="UP000254720"/>
    </source>
</evidence>
<dbReference type="Proteomes" id="UP000254720">
    <property type="component" value="Unassembled WGS sequence"/>
</dbReference>
<organism evidence="1 2">
    <name type="scientific">Aquicella lusitana</name>
    <dbReference type="NCBI Taxonomy" id="254246"/>
    <lineage>
        <taxon>Bacteria</taxon>
        <taxon>Pseudomonadati</taxon>
        <taxon>Pseudomonadota</taxon>
        <taxon>Gammaproteobacteria</taxon>
        <taxon>Legionellales</taxon>
        <taxon>Coxiellaceae</taxon>
        <taxon>Aquicella</taxon>
    </lineage>
</organism>
<comment type="caution">
    <text evidence="1">The sequence shown here is derived from an EMBL/GenBank/DDBJ whole genome shotgun (WGS) entry which is preliminary data.</text>
</comment>
<reference evidence="1 2" key="1">
    <citation type="submission" date="2018-07" db="EMBL/GenBank/DDBJ databases">
        <title>Genomic Encyclopedia of Type Strains, Phase IV (KMG-IV): sequencing the most valuable type-strain genomes for metagenomic binning, comparative biology and taxonomic classification.</title>
        <authorList>
            <person name="Goeker M."/>
        </authorList>
    </citation>
    <scope>NUCLEOTIDE SEQUENCE [LARGE SCALE GENOMIC DNA]</scope>
    <source>
        <strain evidence="1 2">DSM 16500</strain>
    </source>
</reference>
<evidence type="ECO:0000313" key="1">
    <source>
        <dbReference type="EMBL" id="RDI46088.1"/>
    </source>
</evidence>
<sequence length="133" mass="15049">MIGRTIYFKENDLASVEKLQDALAELALQRKEIDSEENQRRSEIAKELVEKIKTDDKKAPTDKVSFLNAAIVHYAFASRKLGALKRGLNSLFSGGEGPAHNLHPYFQSTSQSILISARDEIEKECRSERHHSH</sequence>
<dbReference type="AlphaFoldDB" id="A0A370GQU1"/>
<protein>
    <submittedName>
        <fullName evidence="1">Uncharacterized protein</fullName>
    </submittedName>
</protein>
<name>A0A370GQU1_9COXI</name>